<gene>
    <name evidence="3" type="ORF">KK062_18235</name>
</gene>
<dbReference type="InterPro" id="IPR003018">
    <property type="entry name" value="GAF"/>
</dbReference>
<dbReference type="Gene3D" id="3.30.450.40">
    <property type="match status" value="1"/>
</dbReference>
<protein>
    <submittedName>
        <fullName evidence="3">GAF domain-containing protein</fullName>
    </submittedName>
</protein>
<feature type="domain" description="GAF" evidence="2">
    <location>
        <begin position="114"/>
        <end position="249"/>
    </location>
</feature>
<organism evidence="3 4">
    <name type="scientific">Dawidia cretensis</name>
    <dbReference type="NCBI Taxonomy" id="2782350"/>
    <lineage>
        <taxon>Bacteria</taxon>
        <taxon>Pseudomonadati</taxon>
        <taxon>Bacteroidota</taxon>
        <taxon>Cytophagia</taxon>
        <taxon>Cytophagales</taxon>
        <taxon>Chryseotaleaceae</taxon>
        <taxon>Dawidia</taxon>
    </lineage>
</organism>
<dbReference type="AlphaFoldDB" id="A0AAP2DZI3"/>
<evidence type="ECO:0000256" key="1">
    <source>
        <dbReference type="SAM" id="Phobius"/>
    </source>
</evidence>
<dbReference type="InterPro" id="IPR029016">
    <property type="entry name" value="GAF-like_dom_sf"/>
</dbReference>
<proteinExistence type="predicted"/>
<dbReference type="SUPFAM" id="SSF55781">
    <property type="entry name" value="GAF domain-like"/>
    <property type="match status" value="1"/>
</dbReference>
<dbReference type="Pfam" id="PF13185">
    <property type="entry name" value="GAF_2"/>
    <property type="match status" value="1"/>
</dbReference>
<dbReference type="EMBL" id="JAHESE010000020">
    <property type="protein sequence ID" value="MBT1710191.1"/>
    <property type="molecule type" value="Genomic_DNA"/>
</dbReference>
<name>A0AAP2DZI3_9BACT</name>
<dbReference type="Proteomes" id="UP001319080">
    <property type="component" value="Unassembled WGS sequence"/>
</dbReference>
<evidence type="ECO:0000313" key="4">
    <source>
        <dbReference type="Proteomes" id="UP001319080"/>
    </source>
</evidence>
<evidence type="ECO:0000259" key="2">
    <source>
        <dbReference type="Pfam" id="PF13185"/>
    </source>
</evidence>
<keyword evidence="1" id="KW-1133">Transmembrane helix</keyword>
<keyword evidence="4" id="KW-1185">Reference proteome</keyword>
<dbReference type="RefSeq" id="WP_254085768.1">
    <property type="nucleotide sequence ID" value="NZ_JAHESE010000020.1"/>
</dbReference>
<feature type="transmembrane region" description="Helical" evidence="1">
    <location>
        <begin position="9"/>
        <end position="30"/>
    </location>
</feature>
<feature type="transmembrane region" description="Helical" evidence="1">
    <location>
        <begin position="50"/>
        <end position="71"/>
    </location>
</feature>
<evidence type="ECO:0000313" key="3">
    <source>
        <dbReference type="EMBL" id="MBT1710191.1"/>
    </source>
</evidence>
<accession>A0AAP2DZI3</accession>
<comment type="caution">
    <text evidence="3">The sequence shown here is derived from an EMBL/GenBank/DDBJ whole genome shotgun (WGS) entry which is preliminary data.</text>
</comment>
<keyword evidence="1" id="KW-0812">Transmembrane</keyword>
<sequence>MTGLFNDRYYLNVILAMFFMAGIVISLYLIYSLPADLRLADGYQSAFTGIYLTIGATFLLGALTLSGSLRYKKELIVMRDRVIDAAQAKRDEADQSGKTSISLDAVKSSLQQARNQKDILNSGLQAICKQLEAGQGAVYLTREEDGKRTVELQNGYALSVGESTVIKFEFGEGLVGQAAASARTLYVDDVPTGYIKIISGLGSASPRYLLIVPIKQQAQVLGIVEIASFTNVTEDQRKFVEEAAQLVADKISTKA</sequence>
<keyword evidence="1" id="KW-0472">Membrane</keyword>
<reference evidence="3 4" key="1">
    <citation type="submission" date="2021-05" db="EMBL/GenBank/DDBJ databases">
        <title>A Polyphasic approach of four new species of the genus Ohtaekwangia: Ohtaekwangia histidinii sp. nov., Ohtaekwangia cretensis sp. nov., Ohtaekwangia indiensis sp. nov., Ohtaekwangia reichenbachii sp. nov. from diverse environment.</title>
        <authorList>
            <person name="Octaviana S."/>
        </authorList>
    </citation>
    <scope>NUCLEOTIDE SEQUENCE [LARGE SCALE GENOMIC DNA]</scope>
    <source>
        <strain evidence="3 4">PWU5</strain>
    </source>
</reference>